<comment type="caution">
    <text evidence="2">The sequence shown here is derived from an EMBL/GenBank/DDBJ whole genome shotgun (WGS) entry which is preliminary data.</text>
</comment>
<dbReference type="PANTHER" id="PTHR37947:SF1">
    <property type="entry name" value="BLL2462 PROTEIN"/>
    <property type="match status" value="1"/>
</dbReference>
<evidence type="ECO:0000259" key="1">
    <source>
        <dbReference type="Pfam" id="PF07090"/>
    </source>
</evidence>
<dbReference type="PANTHER" id="PTHR37947">
    <property type="entry name" value="BLL2462 PROTEIN"/>
    <property type="match status" value="1"/>
</dbReference>
<dbReference type="SUPFAM" id="SSF52317">
    <property type="entry name" value="Class I glutamine amidotransferase-like"/>
    <property type="match status" value="1"/>
</dbReference>
<reference evidence="2 3" key="1">
    <citation type="journal article" date="2017" name="Elife">
        <title>Extensive horizontal gene transfer in cheese-associated bacteria.</title>
        <authorList>
            <person name="Bonham K.S."/>
            <person name="Wolfe B.E."/>
            <person name="Dutton R.J."/>
        </authorList>
    </citation>
    <scope>NUCLEOTIDE SEQUENCE [LARGE SCALE GENOMIC DNA]</scope>
    <source>
        <strain evidence="2 3">900_6</strain>
    </source>
</reference>
<feature type="domain" description="Putative glutamine amidotransferase" evidence="1">
    <location>
        <begin position="3"/>
        <end position="247"/>
    </location>
</feature>
<dbReference type="RefSeq" id="WP_096161167.1">
    <property type="nucleotide sequence ID" value="NZ_NRGO01000026.1"/>
</dbReference>
<dbReference type="EMBL" id="NRGO01000026">
    <property type="protein sequence ID" value="PCC48818.1"/>
    <property type="molecule type" value="Genomic_DNA"/>
</dbReference>
<name>A0A2A3ZB58_BREAU</name>
<sequence length="262" mass="28344">MTKILLAGESWSVTSHHTKGFDTFVTTAYEEGAGSFIDAMKSNGIEVDFLPNHVAAQSFPSNLDALQEYDVCVLSDIGANTLQLPPAVFEQSRPQTDRLEVIRQYVDDGGALLMVGGYLSFQGIQAMANYRNTVLAEVLPVEMEIGDDREEKPAGVHPVVANPLHPIVRNLSDTTWPAILGYHRLTPKEQAQTPITVDGGPLLTLGTYGAGRTAAFATDMAPHWLPPAFMQWGGYDVLFGQLIAWLAASSTSTDRHTNVSGA</sequence>
<dbReference type="CDD" id="cd03143">
    <property type="entry name" value="A4_beta-galactosidase_middle_domain"/>
    <property type="match status" value="1"/>
</dbReference>
<gene>
    <name evidence="2" type="ORF">CIK62_16595</name>
</gene>
<dbReference type="Pfam" id="PF07090">
    <property type="entry name" value="GATase1_like"/>
    <property type="match status" value="1"/>
</dbReference>
<protein>
    <submittedName>
        <fullName evidence="2">Cytoplasmic protein</fullName>
    </submittedName>
</protein>
<accession>A0A2A3ZB58</accession>
<evidence type="ECO:0000313" key="2">
    <source>
        <dbReference type="EMBL" id="PCC48818.1"/>
    </source>
</evidence>
<organism evidence="2 3">
    <name type="scientific">Brevibacterium aurantiacum</name>
    <dbReference type="NCBI Taxonomy" id="273384"/>
    <lineage>
        <taxon>Bacteria</taxon>
        <taxon>Bacillati</taxon>
        <taxon>Actinomycetota</taxon>
        <taxon>Actinomycetes</taxon>
        <taxon>Micrococcales</taxon>
        <taxon>Brevibacteriaceae</taxon>
        <taxon>Brevibacterium</taxon>
    </lineage>
</organism>
<dbReference type="InterPro" id="IPR029062">
    <property type="entry name" value="Class_I_gatase-like"/>
</dbReference>
<dbReference type="Proteomes" id="UP000217720">
    <property type="component" value="Unassembled WGS sequence"/>
</dbReference>
<dbReference type="InterPro" id="IPR010768">
    <property type="entry name" value="GATase1-like"/>
</dbReference>
<proteinExistence type="predicted"/>
<evidence type="ECO:0000313" key="3">
    <source>
        <dbReference type="Proteomes" id="UP000217720"/>
    </source>
</evidence>
<dbReference type="Gene3D" id="3.40.50.880">
    <property type="match status" value="1"/>
</dbReference>
<dbReference type="AlphaFoldDB" id="A0A2A3ZB58"/>